<gene>
    <name evidence="1" type="ORF">SAMN04489730_7017</name>
</gene>
<dbReference type="EMBL" id="FPJG01000006">
    <property type="protein sequence ID" value="SFW88612.1"/>
    <property type="molecule type" value="Genomic_DNA"/>
</dbReference>
<sequence>MPAPDGHNASVPGLPYAGAPKVNDPLPASVLSGDPCTDALTPDQVVAAVGISVAGHREDLAEIGPACSWSNQDTGGSVGISYTVNTHVGLSGVYANTRPKSAVWRQIPDVQGFPAVVHAGTKGEEIPVGFCQASIGLADSISIDVSLTLGESKRSIEDACSLVPQIAEMTVATLKAKAGS</sequence>
<organism evidence="1 2">
    <name type="scientific">Amycolatopsis australiensis</name>
    <dbReference type="NCBI Taxonomy" id="546364"/>
    <lineage>
        <taxon>Bacteria</taxon>
        <taxon>Bacillati</taxon>
        <taxon>Actinomycetota</taxon>
        <taxon>Actinomycetes</taxon>
        <taxon>Pseudonocardiales</taxon>
        <taxon>Pseudonocardiaceae</taxon>
        <taxon>Amycolatopsis</taxon>
    </lineage>
</organism>
<proteinExistence type="predicted"/>
<reference evidence="2" key="1">
    <citation type="submission" date="2016-11" db="EMBL/GenBank/DDBJ databases">
        <authorList>
            <person name="Varghese N."/>
            <person name="Submissions S."/>
        </authorList>
    </citation>
    <scope>NUCLEOTIDE SEQUENCE [LARGE SCALE GENOMIC DNA]</scope>
    <source>
        <strain evidence="2">DSM 44671</strain>
    </source>
</reference>
<accession>A0A1K1SWJ9</accession>
<dbReference type="STRING" id="546364.SAMN04489730_7017"/>
<dbReference type="Pfam" id="PF12079">
    <property type="entry name" value="DUF3558"/>
    <property type="match status" value="1"/>
</dbReference>
<evidence type="ECO:0000313" key="2">
    <source>
        <dbReference type="Proteomes" id="UP000182740"/>
    </source>
</evidence>
<protein>
    <recommendedName>
        <fullName evidence="3">DUF3558 domain-containing protein</fullName>
    </recommendedName>
</protein>
<dbReference type="Proteomes" id="UP000182740">
    <property type="component" value="Unassembled WGS sequence"/>
</dbReference>
<evidence type="ECO:0008006" key="3">
    <source>
        <dbReference type="Google" id="ProtNLM"/>
    </source>
</evidence>
<keyword evidence="2" id="KW-1185">Reference proteome</keyword>
<dbReference type="InterPro" id="IPR024520">
    <property type="entry name" value="DUF3558"/>
</dbReference>
<evidence type="ECO:0000313" key="1">
    <source>
        <dbReference type="EMBL" id="SFW88612.1"/>
    </source>
</evidence>
<dbReference type="AlphaFoldDB" id="A0A1K1SWJ9"/>
<name>A0A1K1SWJ9_9PSEU</name>